<feature type="transmembrane region" description="Helical" evidence="10">
    <location>
        <begin position="335"/>
        <end position="356"/>
    </location>
</feature>
<feature type="transmembrane region" description="Helical" evidence="10">
    <location>
        <begin position="362"/>
        <end position="387"/>
    </location>
</feature>
<name>A0A142ER65_9BACT</name>
<dbReference type="OrthoDB" id="9783823at2"/>
<feature type="transmembrane region" description="Helical" evidence="10">
    <location>
        <begin position="269"/>
        <end position="293"/>
    </location>
</feature>
<dbReference type="FunFam" id="1.20.1250.20:FF:000122">
    <property type="entry name" value="D-xylose transporter XylE"/>
    <property type="match status" value="1"/>
</dbReference>
<feature type="transmembrane region" description="Helical" evidence="10">
    <location>
        <begin position="81"/>
        <end position="99"/>
    </location>
</feature>
<dbReference type="STRING" id="1727163.AO498_14305"/>
<dbReference type="InterPro" id="IPR005829">
    <property type="entry name" value="Sugar_transporter_CS"/>
</dbReference>
<evidence type="ECO:0000256" key="5">
    <source>
        <dbReference type="ARBA" id="ARBA00022597"/>
    </source>
</evidence>
<evidence type="ECO:0000259" key="11">
    <source>
        <dbReference type="PROSITE" id="PS50850"/>
    </source>
</evidence>
<dbReference type="PROSITE" id="PS50850">
    <property type="entry name" value="MFS"/>
    <property type="match status" value="1"/>
</dbReference>
<dbReference type="InterPro" id="IPR036259">
    <property type="entry name" value="MFS_trans_sf"/>
</dbReference>
<evidence type="ECO:0000256" key="4">
    <source>
        <dbReference type="ARBA" id="ARBA00022475"/>
    </source>
</evidence>
<dbReference type="Pfam" id="PF00083">
    <property type="entry name" value="Sugar_tr"/>
    <property type="match status" value="1"/>
</dbReference>
<organism evidence="12 13">
    <name type="scientific">Algoriphagus sanaruensis</name>
    <dbReference type="NCBI Taxonomy" id="1727163"/>
    <lineage>
        <taxon>Bacteria</taxon>
        <taxon>Pseudomonadati</taxon>
        <taxon>Bacteroidota</taxon>
        <taxon>Cytophagia</taxon>
        <taxon>Cytophagales</taxon>
        <taxon>Cyclobacteriaceae</taxon>
        <taxon>Algoriphagus</taxon>
    </lineage>
</organism>
<feature type="transmembrane region" description="Helical" evidence="10">
    <location>
        <begin position="431"/>
        <end position="449"/>
    </location>
</feature>
<dbReference type="PRINTS" id="PR00171">
    <property type="entry name" value="SUGRTRNSPORT"/>
</dbReference>
<evidence type="ECO:0000313" key="12">
    <source>
        <dbReference type="EMBL" id="AMQ57620.1"/>
    </source>
</evidence>
<reference evidence="13" key="1">
    <citation type="submission" date="2015-09" db="EMBL/GenBank/DDBJ databases">
        <title>Complete sequence of Algoriphagus sp. M8-2.</title>
        <authorList>
            <person name="Shintani M."/>
        </authorList>
    </citation>
    <scope>NUCLEOTIDE SEQUENCE [LARGE SCALE GENOMIC DNA]</scope>
    <source>
        <strain evidence="13">M8-2</strain>
    </source>
</reference>
<dbReference type="Proteomes" id="UP000073816">
    <property type="component" value="Chromosome"/>
</dbReference>
<keyword evidence="5" id="KW-0762">Sugar transport</keyword>
<dbReference type="InterPro" id="IPR050814">
    <property type="entry name" value="Myo-inositol_Transporter"/>
</dbReference>
<keyword evidence="6 10" id="KW-0812">Transmembrane</keyword>
<evidence type="ECO:0000256" key="1">
    <source>
        <dbReference type="ARBA" id="ARBA00004651"/>
    </source>
</evidence>
<gene>
    <name evidence="12" type="ORF">AO498_14305</name>
</gene>
<dbReference type="InterPro" id="IPR003663">
    <property type="entry name" value="Sugar/inositol_transpt"/>
</dbReference>
<dbReference type="NCBIfam" id="TIGR00879">
    <property type="entry name" value="SP"/>
    <property type="match status" value="1"/>
</dbReference>
<evidence type="ECO:0000256" key="7">
    <source>
        <dbReference type="ARBA" id="ARBA00022989"/>
    </source>
</evidence>
<dbReference type="PROSITE" id="PS00217">
    <property type="entry name" value="SUGAR_TRANSPORT_2"/>
    <property type="match status" value="1"/>
</dbReference>
<evidence type="ECO:0000256" key="9">
    <source>
        <dbReference type="RuleBase" id="RU003346"/>
    </source>
</evidence>
<dbReference type="PANTHER" id="PTHR48020">
    <property type="entry name" value="PROTON MYO-INOSITOL COTRANSPORTER"/>
    <property type="match status" value="1"/>
</dbReference>
<dbReference type="GO" id="GO:0005886">
    <property type="term" value="C:plasma membrane"/>
    <property type="evidence" value="ECO:0007669"/>
    <property type="project" value="UniProtKB-SubCell"/>
</dbReference>
<dbReference type="AlphaFoldDB" id="A0A142ER65"/>
<feature type="transmembrane region" description="Helical" evidence="10">
    <location>
        <begin position="9"/>
        <end position="32"/>
    </location>
</feature>
<dbReference type="KEGG" id="alm:AO498_14305"/>
<feature type="transmembrane region" description="Helical" evidence="10">
    <location>
        <begin position="139"/>
        <end position="157"/>
    </location>
</feature>
<dbReference type="EMBL" id="CP012836">
    <property type="protein sequence ID" value="AMQ57620.1"/>
    <property type="molecule type" value="Genomic_DNA"/>
</dbReference>
<keyword evidence="8 10" id="KW-0472">Membrane</keyword>
<dbReference type="PANTHER" id="PTHR48020:SF12">
    <property type="entry name" value="PROTON MYO-INOSITOL COTRANSPORTER"/>
    <property type="match status" value="1"/>
</dbReference>
<accession>A0A142ER65</accession>
<keyword evidence="4" id="KW-1003">Cell membrane</keyword>
<dbReference type="GO" id="GO:0022857">
    <property type="term" value="F:transmembrane transporter activity"/>
    <property type="evidence" value="ECO:0007669"/>
    <property type="project" value="InterPro"/>
</dbReference>
<proteinExistence type="inferred from homology"/>
<dbReference type="InterPro" id="IPR005828">
    <property type="entry name" value="MFS_sugar_transport-like"/>
</dbReference>
<evidence type="ECO:0000256" key="6">
    <source>
        <dbReference type="ARBA" id="ARBA00022692"/>
    </source>
</evidence>
<keyword evidence="3 9" id="KW-0813">Transport</keyword>
<keyword evidence="7 10" id="KW-1133">Transmembrane helix</keyword>
<feature type="domain" description="Major facilitator superfamily (MFS) profile" evidence="11">
    <location>
        <begin position="14"/>
        <end position="453"/>
    </location>
</feature>
<feature type="transmembrane region" description="Helical" evidence="10">
    <location>
        <begin position="189"/>
        <end position="208"/>
    </location>
</feature>
<dbReference type="PROSITE" id="PS00216">
    <property type="entry name" value="SUGAR_TRANSPORT_1"/>
    <property type="match status" value="1"/>
</dbReference>
<reference evidence="12 13" key="2">
    <citation type="journal article" date="2016" name="Genome Announc.">
        <title>Complete Genome Sequence of Algoriphagus sp. Strain M8-2, Isolated from a Brackish Lake.</title>
        <authorList>
            <person name="Muraguchi Y."/>
            <person name="Kushimoto K."/>
            <person name="Ohtsubo Y."/>
            <person name="Suzuki T."/>
            <person name="Dohra H."/>
            <person name="Kimbara K."/>
            <person name="Shintani M."/>
        </authorList>
    </citation>
    <scope>NUCLEOTIDE SEQUENCE [LARGE SCALE GENOMIC DNA]</scope>
    <source>
        <strain evidence="12 13">M8-2</strain>
    </source>
</reference>
<dbReference type="InterPro" id="IPR020846">
    <property type="entry name" value="MFS_dom"/>
</dbReference>
<evidence type="ECO:0000256" key="10">
    <source>
        <dbReference type="SAM" id="Phobius"/>
    </source>
</evidence>
<evidence type="ECO:0000256" key="3">
    <source>
        <dbReference type="ARBA" id="ARBA00022448"/>
    </source>
</evidence>
<evidence type="ECO:0000256" key="2">
    <source>
        <dbReference type="ARBA" id="ARBA00010992"/>
    </source>
</evidence>
<feature type="transmembrane region" description="Helical" evidence="10">
    <location>
        <begin position="399"/>
        <end position="419"/>
    </location>
</feature>
<evidence type="ECO:0000313" key="13">
    <source>
        <dbReference type="Proteomes" id="UP000073816"/>
    </source>
</evidence>
<feature type="transmembrane region" description="Helical" evidence="10">
    <location>
        <begin position="305"/>
        <end position="328"/>
    </location>
</feature>
<evidence type="ECO:0000256" key="8">
    <source>
        <dbReference type="ARBA" id="ARBA00023136"/>
    </source>
</evidence>
<dbReference type="SUPFAM" id="SSF103473">
    <property type="entry name" value="MFS general substrate transporter"/>
    <property type="match status" value="1"/>
</dbReference>
<comment type="similarity">
    <text evidence="2 9">Belongs to the major facilitator superfamily. Sugar transporter (TC 2.A.1.1) family.</text>
</comment>
<dbReference type="RefSeq" id="WP_067549119.1">
    <property type="nucleotide sequence ID" value="NZ_CP012836.1"/>
</dbReference>
<protein>
    <submittedName>
        <fullName evidence="12">MFS transporter</fullName>
    </submittedName>
</protein>
<keyword evidence="13" id="KW-1185">Reference proteome</keyword>
<sequence>MKKSNTSSLYIWLVTLTAALGGFLFGYDWVVIGGAKPFYEPFFQIISPEDQGWGTSSALVGCMIGATLCIFLSEPYGRKRLLLISGFLFSLSAIGTALADTFWWFNFYRIVGGVAMGVALNLSPLYISEIAPAKNRGRLVTINQLLIMFGVLLAQLINWRISLLDSSLSETAGMEEIAASWSGQVGWRWMFGAETVPALLFFALMFWVPESPRWLIKMGRIDEAQQVLLKLGGEEYAKQSLSEIKLAIHGEGEKAFDLRALFQPTVIKLLVLGIFLAFLQQWSGINVVIYYAADIFQAAGFNLKQMMLNIVVIGGVMVASVFVTLATVDRFGRKTILMTCLFAMALIYGGIGYSFFADLGGSWVVVLVLANVMFYSISLAPLLWVLLSEIFPSKVRGAAISVGALAHWVGNFTLTYFFPAIKENLGWANNFWLYGVICLLGFVILWFALPETKGKSLEELEKELQG</sequence>
<feature type="transmembrane region" description="Helical" evidence="10">
    <location>
        <begin position="52"/>
        <end position="72"/>
    </location>
</feature>
<dbReference type="PATRIC" id="fig|1727163.4.peg.3004"/>
<feature type="transmembrane region" description="Helical" evidence="10">
    <location>
        <begin position="105"/>
        <end position="127"/>
    </location>
</feature>
<comment type="subcellular location">
    <subcellularLocation>
        <location evidence="1">Cell membrane</location>
        <topology evidence="1">Multi-pass membrane protein</topology>
    </subcellularLocation>
</comment>
<dbReference type="Gene3D" id="1.20.1250.20">
    <property type="entry name" value="MFS general substrate transporter like domains"/>
    <property type="match status" value="2"/>
</dbReference>